<evidence type="ECO:0000259" key="3">
    <source>
        <dbReference type="Pfam" id="PF08541"/>
    </source>
</evidence>
<evidence type="ECO:0000256" key="1">
    <source>
        <dbReference type="ARBA" id="ARBA00022679"/>
    </source>
</evidence>
<evidence type="ECO:0000259" key="4">
    <source>
        <dbReference type="Pfam" id="PF08545"/>
    </source>
</evidence>
<keyword evidence="1" id="KW-0808">Transferase</keyword>
<dbReference type="Gene3D" id="3.40.47.10">
    <property type="match status" value="1"/>
</dbReference>
<dbReference type="InterPro" id="IPR013751">
    <property type="entry name" value="ACP_syn_III_N"/>
</dbReference>
<reference evidence="6" key="1">
    <citation type="journal article" date="2019" name="Int. J. Syst. Evol. Microbiol.">
        <title>The Global Catalogue of Microorganisms (GCM) 10K type strain sequencing project: providing services to taxonomists for standard genome sequencing and annotation.</title>
        <authorList>
            <consortium name="The Broad Institute Genomics Platform"/>
            <consortium name="The Broad Institute Genome Sequencing Center for Infectious Disease"/>
            <person name="Wu L."/>
            <person name="Ma J."/>
        </authorList>
    </citation>
    <scope>NUCLEOTIDE SEQUENCE [LARGE SCALE GENOMIC DNA]</scope>
    <source>
        <strain evidence="6">NBRC 101365</strain>
    </source>
</reference>
<name>A0ABQ6CR63_9HYPH</name>
<keyword evidence="2" id="KW-0012">Acyltransferase</keyword>
<evidence type="ECO:0000313" key="5">
    <source>
        <dbReference type="EMBL" id="GLS22305.1"/>
    </source>
</evidence>
<dbReference type="PANTHER" id="PTHR34069">
    <property type="entry name" value="3-OXOACYL-[ACYL-CARRIER-PROTEIN] SYNTHASE 3"/>
    <property type="match status" value="1"/>
</dbReference>
<evidence type="ECO:0000256" key="2">
    <source>
        <dbReference type="ARBA" id="ARBA00023315"/>
    </source>
</evidence>
<accession>A0ABQ6CR63</accession>
<dbReference type="RefSeq" id="WP_284315275.1">
    <property type="nucleotide sequence ID" value="NZ_BSPC01000059.1"/>
</dbReference>
<dbReference type="Pfam" id="PF08541">
    <property type="entry name" value="ACP_syn_III_C"/>
    <property type="match status" value="1"/>
</dbReference>
<proteinExistence type="predicted"/>
<dbReference type="Proteomes" id="UP001156882">
    <property type="component" value="Unassembled WGS sequence"/>
</dbReference>
<protein>
    <submittedName>
        <fullName evidence="5">3-oxoacyl-ACP synthase</fullName>
    </submittedName>
</protein>
<evidence type="ECO:0000313" key="6">
    <source>
        <dbReference type="Proteomes" id="UP001156882"/>
    </source>
</evidence>
<dbReference type="CDD" id="cd00830">
    <property type="entry name" value="KAS_III"/>
    <property type="match status" value="1"/>
</dbReference>
<dbReference type="PANTHER" id="PTHR34069:SF2">
    <property type="entry name" value="BETA-KETOACYL-[ACYL-CARRIER-PROTEIN] SYNTHASE III"/>
    <property type="match status" value="1"/>
</dbReference>
<dbReference type="SUPFAM" id="SSF53901">
    <property type="entry name" value="Thiolase-like"/>
    <property type="match status" value="1"/>
</dbReference>
<dbReference type="InterPro" id="IPR013747">
    <property type="entry name" value="ACP_syn_III_C"/>
</dbReference>
<gene>
    <name evidence="5" type="primary">fabH_2</name>
    <name evidence="5" type="ORF">GCM10007874_53230</name>
</gene>
<sequence>MTLDDPMRMEARGVTEAAPDISPARRLQARIRIAGTGVYMPATRRSSADIDRMLGRTVGRTEKRTGIAERPVADAESSSFMAAEAARGALAAAGLPAGGLDMILSASSIPEQLIPAMAPLVQARLGLGKSGIPCFDVNASCLSFVTAFDLAAQMIEAGRCSRILIVSSEIASRGLPWRQDPDTAAMFGDGAAAAVIGPTEGRQGGLVASLMESWSEGYHDCEVPAGGTRYDLHRDTRSFIDSAFFRMDGKAAYRLAARVVAPFLDRLLAKAGWRLADVDLVVPHQASRGAIDHLSGRLGIPRGKIVDILAAHGNQIAASIPTALHHAFAGGRIGRGSRVLVLGTSAGFSVGGLCLEMP</sequence>
<dbReference type="EMBL" id="BSPC01000059">
    <property type="protein sequence ID" value="GLS22305.1"/>
    <property type="molecule type" value="Genomic_DNA"/>
</dbReference>
<comment type="caution">
    <text evidence="5">The sequence shown here is derived from an EMBL/GenBank/DDBJ whole genome shotgun (WGS) entry which is preliminary data.</text>
</comment>
<keyword evidence="6" id="KW-1185">Reference proteome</keyword>
<feature type="domain" description="Beta-ketoacyl-[acyl-carrier-protein] synthase III C-terminal" evidence="3">
    <location>
        <begin position="268"/>
        <end position="356"/>
    </location>
</feature>
<dbReference type="Pfam" id="PF08545">
    <property type="entry name" value="ACP_syn_III"/>
    <property type="match status" value="1"/>
</dbReference>
<organism evidence="5 6">
    <name type="scientific">Labrys miyagiensis</name>
    <dbReference type="NCBI Taxonomy" id="346912"/>
    <lineage>
        <taxon>Bacteria</taxon>
        <taxon>Pseudomonadati</taxon>
        <taxon>Pseudomonadota</taxon>
        <taxon>Alphaproteobacteria</taxon>
        <taxon>Hyphomicrobiales</taxon>
        <taxon>Xanthobacteraceae</taxon>
        <taxon>Labrys</taxon>
    </lineage>
</organism>
<feature type="domain" description="Beta-ketoacyl-[acyl-carrier-protein] synthase III N-terminal" evidence="4">
    <location>
        <begin position="135"/>
        <end position="211"/>
    </location>
</feature>
<dbReference type="InterPro" id="IPR016039">
    <property type="entry name" value="Thiolase-like"/>
</dbReference>